<evidence type="ECO:0000313" key="3">
    <source>
        <dbReference type="Proteomes" id="UP001049518"/>
    </source>
</evidence>
<sequence>MERHAIMFRIRPGTQDKVKELLAGYAPPEWTAPDGTRLVSTSVFVKDDLVVRMIEIDGNLPGLMAHLSSQPTIQRVEREIAQYLADERDTSTPEGTRDFFISSLMQHVTTRRSDPAETPA</sequence>
<dbReference type="EMBL" id="CP059572">
    <property type="protein sequence ID" value="QXJ21519.1"/>
    <property type="molecule type" value="Genomic_DNA"/>
</dbReference>
<dbReference type="Proteomes" id="UP001049518">
    <property type="component" value="Chromosome"/>
</dbReference>
<keyword evidence="3" id="KW-1185">Reference proteome</keyword>
<evidence type="ECO:0000259" key="1">
    <source>
        <dbReference type="Pfam" id="PF04486"/>
    </source>
</evidence>
<protein>
    <submittedName>
        <fullName evidence="2">WhiE I</fullName>
    </submittedName>
</protein>
<proteinExistence type="predicted"/>
<name>A0ABX8QU74_9ACTN</name>
<accession>A0ABX8QU74</accession>
<dbReference type="InterPro" id="IPR007575">
    <property type="entry name" value="SchA_CurD-like"/>
</dbReference>
<dbReference type="RefSeq" id="WP_231334672.1">
    <property type="nucleotide sequence ID" value="NZ_CP059572.1"/>
</dbReference>
<organism evidence="2 3">
    <name type="scientific">Actinomadura graeca</name>
    <dbReference type="NCBI Taxonomy" id="2750812"/>
    <lineage>
        <taxon>Bacteria</taxon>
        <taxon>Bacillati</taxon>
        <taxon>Actinomycetota</taxon>
        <taxon>Actinomycetes</taxon>
        <taxon>Streptosporangiales</taxon>
        <taxon>Thermomonosporaceae</taxon>
        <taxon>Actinomadura</taxon>
    </lineage>
</organism>
<reference evidence="2" key="1">
    <citation type="submission" date="2020-07" db="EMBL/GenBank/DDBJ databases">
        <authorList>
            <person name="Tarantini F.S."/>
            <person name="Hong K.W."/>
            <person name="Chan K.G."/>
        </authorList>
    </citation>
    <scope>NUCLEOTIDE SEQUENCE</scope>
    <source>
        <strain evidence="2">32-07</strain>
    </source>
</reference>
<dbReference type="Pfam" id="PF04486">
    <property type="entry name" value="SchA_CurD"/>
    <property type="match status" value="1"/>
</dbReference>
<evidence type="ECO:0000313" key="2">
    <source>
        <dbReference type="EMBL" id="QXJ21519.1"/>
    </source>
</evidence>
<feature type="domain" description="SchA/CurD-like" evidence="1">
    <location>
        <begin position="1"/>
        <end position="110"/>
    </location>
</feature>
<gene>
    <name evidence="2" type="ORF">AGRA3207_002379</name>
</gene>